<gene>
    <name evidence="3" type="ORF">MFLAVUS_001157</name>
</gene>
<dbReference type="PROSITE" id="PS50181">
    <property type="entry name" value="FBOX"/>
    <property type="match status" value="1"/>
</dbReference>
<keyword evidence="4" id="KW-1185">Reference proteome</keyword>
<dbReference type="Gene3D" id="3.30.2230.10">
    <property type="entry name" value="DUSP-like"/>
    <property type="match status" value="1"/>
</dbReference>
<evidence type="ECO:0000259" key="1">
    <source>
        <dbReference type="PROSITE" id="PS50181"/>
    </source>
</evidence>
<name>A0ABP9YLN6_9FUNG</name>
<dbReference type="Pfam" id="PF06337">
    <property type="entry name" value="DUSP"/>
    <property type="match status" value="1"/>
</dbReference>
<dbReference type="Proteomes" id="UP001473302">
    <property type="component" value="Unassembled WGS sequence"/>
</dbReference>
<dbReference type="Pfam" id="PF12937">
    <property type="entry name" value="F-box-like"/>
    <property type="match status" value="1"/>
</dbReference>
<comment type="caution">
    <text evidence="3">The sequence shown here is derived from an EMBL/GenBank/DDBJ whole genome shotgun (WGS) entry which is preliminary data.</text>
</comment>
<feature type="domain" description="F-box" evidence="1">
    <location>
        <begin position="5"/>
        <end position="51"/>
    </location>
</feature>
<sequence length="370" mass="42439">MFTSQTSIEKLTTEVLINITSFLNVTSILQLSLTSKAFSHLIKDELVFKRLAERDYQVTEKEPDQSWLELYKQRSSTVAEPQVTNTTQEEQQVIVEDVVMETVEQDIPATSVATETEGQSCPHLEQLSDSVNEIKRIIYKSGHTSLCDLCLSQTGAYLNMSDNCHNEGTYIKSIVACRSCLENNDVQDEEHFPIQLELSTGDLYCFECKQDHSPLKLINSEKVDSIVEYITAPVSSDDLDKRRKAEHQLYVQELRREDMSLKHYLVEKQWGRTWMLFRTREGSPLPGKIANNKLARSNGTLDPNIRLPMDKFRPAPETHADIVSEKLWSYLVKAYGVQGRAYSEDDIIAPEYARLRVYVDDFKKSIHLYP</sequence>
<dbReference type="SUPFAM" id="SSF81383">
    <property type="entry name" value="F-box domain"/>
    <property type="match status" value="1"/>
</dbReference>
<dbReference type="InterPro" id="IPR006615">
    <property type="entry name" value="Pept_C19_DUSP"/>
</dbReference>
<dbReference type="SMART" id="SM00256">
    <property type="entry name" value="FBOX"/>
    <property type="match status" value="1"/>
</dbReference>
<dbReference type="EMBL" id="BAABUK010000003">
    <property type="protein sequence ID" value="GAA5807778.1"/>
    <property type="molecule type" value="Genomic_DNA"/>
</dbReference>
<dbReference type="PROSITE" id="PS51283">
    <property type="entry name" value="DUSP"/>
    <property type="match status" value="1"/>
</dbReference>
<dbReference type="SUPFAM" id="SSF143791">
    <property type="entry name" value="DUSP-like"/>
    <property type="match status" value="1"/>
</dbReference>
<evidence type="ECO:0000313" key="3">
    <source>
        <dbReference type="EMBL" id="GAA5807778.1"/>
    </source>
</evidence>
<dbReference type="InterPro" id="IPR036047">
    <property type="entry name" value="F-box-like_dom_sf"/>
</dbReference>
<organism evidence="3 4">
    <name type="scientific">Mucor flavus</name>
    <dbReference type="NCBI Taxonomy" id="439312"/>
    <lineage>
        <taxon>Eukaryota</taxon>
        <taxon>Fungi</taxon>
        <taxon>Fungi incertae sedis</taxon>
        <taxon>Mucoromycota</taxon>
        <taxon>Mucoromycotina</taxon>
        <taxon>Mucoromycetes</taxon>
        <taxon>Mucorales</taxon>
        <taxon>Mucorineae</taxon>
        <taxon>Mucoraceae</taxon>
        <taxon>Mucor</taxon>
    </lineage>
</organism>
<dbReference type="InterPro" id="IPR001810">
    <property type="entry name" value="F-box_dom"/>
</dbReference>
<accession>A0ABP9YLN6</accession>
<proteinExistence type="predicted"/>
<evidence type="ECO:0008006" key="5">
    <source>
        <dbReference type="Google" id="ProtNLM"/>
    </source>
</evidence>
<feature type="domain" description="DUSP" evidence="2">
    <location>
        <begin position="237"/>
        <end position="348"/>
    </location>
</feature>
<dbReference type="Gene3D" id="1.20.1280.50">
    <property type="match status" value="1"/>
</dbReference>
<evidence type="ECO:0000259" key="2">
    <source>
        <dbReference type="PROSITE" id="PS51283"/>
    </source>
</evidence>
<evidence type="ECO:0000313" key="4">
    <source>
        <dbReference type="Proteomes" id="UP001473302"/>
    </source>
</evidence>
<protein>
    <recommendedName>
        <fullName evidence="5">DUSP domain-containing protein</fullName>
    </recommendedName>
</protein>
<dbReference type="InterPro" id="IPR035927">
    <property type="entry name" value="DUSP-like_sf"/>
</dbReference>
<reference evidence="3 4" key="1">
    <citation type="submission" date="2024-04" db="EMBL/GenBank/DDBJ databases">
        <title>genome sequences of Mucor flavus KT1a and Helicostylum pulchrum KT1b strains isolated from the surface of a dry-aged beef.</title>
        <authorList>
            <person name="Toyotome T."/>
            <person name="Hosono M."/>
            <person name="Torimaru M."/>
            <person name="Fukuda K."/>
            <person name="Mikami N."/>
        </authorList>
    </citation>
    <scope>NUCLEOTIDE SEQUENCE [LARGE SCALE GENOMIC DNA]</scope>
    <source>
        <strain evidence="3 4">KT1a</strain>
    </source>
</reference>